<dbReference type="AlphaFoldDB" id="A0A411WGR7"/>
<accession>A0A411WGR7</accession>
<reference evidence="1 2" key="1">
    <citation type="submission" date="2019-03" db="EMBL/GenBank/DDBJ databases">
        <title>Pragia sp. nov. isolated from the gut tract of Carduelis flavirostris.</title>
        <authorList>
            <person name="Ge Y."/>
        </authorList>
    </citation>
    <scope>NUCLEOTIDE SEQUENCE [LARGE SCALE GENOMIC DNA]</scope>
    <source>
        <strain evidence="1 2">CF-458</strain>
    </source>
</reference>
<evidence type="ECO:0000313" key="1">
    <source>
        <dbReference type="EMBL" id="QBH95490.1"/>
    </source>
</evidence>
<dbReference type="EMBL" id="CP034752">
    <property type="protein sequence ID" value="QBH95490.1"/>
    <property type="molecule type" value="Genomic_DNA"/>
</dbReference>
<dbReference type="KEGG" id="prag:EKN56_03150"/>
<protein>
    <recommendedName>
        <fullName evidence="3">DUF2997 domain-containing protein</fullName>
    </recommendedName>
</protein>
<organism evidence="1 2">
    <name type="scientific">Limnobaculum zhutongyuii</name>
    <dbReference type="NCBI Taxonomy" id="2498113"/>
    <lineage>
        <taxon>Bacteria</taxon>
        <taxon>Pseudomonadati</taxon>
        <taxon>Pseudomonadota</taxon>
        <taxon>Gammaproteobacteria</taxon>
        <taxon>Enterobacterales</taxon>
        <taxon>Budviciaceae</taxon>
        <taxon>Limnobaculum</taxon>
    </lineage>
</organism>
<name>A0A411WGR7_9GAMM</name>
<evidence type="ECO:0008006" key="3">
    <source>
        <dbReference type="Google" id="ProtNLM"/>
    </source>
</evidence>
<dbReference type="Proteomes" id="UP000293154">
    <property type="component" value="Chromosome"/>
</dbReference>
<gene>
    <name evidence="1" type="ORF">EKN56_03150</name>
</gene>
<proteinExistence type="predicted"/>
<evidence type="ECO:0000313" key="2">
    <source>
        <dbReference type="Proteomes" id="UP000293154"/>
    </source>
</evidence>
<keyword evidence="2" id="KW-1185">Reference proteome</keyword>
<dbReference type="RefSeq" id="WP_130590481.1">
    <property type="nucleotide sequence ID" value="NZ_CP034752.1"/>
</dbReference>
<sequence>MAKIIIELEDCEEMVGVSCRVENGNSEFTNKVADIFAASLGPVCQEKMQAAVRQVNHQQKKTVH</sequence>